<gene>
    <name evidence="1" type="ORF">CANTADRAFT_5934</name>
</gene>
<dbReference type="RefSeq" id="XP_020065408.1">
    <property type="nucleotide sequence ID" value="XM_020210793.1"/>
</dbReference>
<dbReference type="Proteomes" id="UP000094285">
    <property type="component" value="Unassembled WGS sequence"/>
</dbReference>
<evidence type="ECO:0000313" key="1">
    <source>
        <dbReference type="EMBL" id="ODV80286.1"/>
    </source>
</evidence>
<dbReference type="AlphaFoldDB" id="A0A1E4SLA8"/>
<reference evidence="2" key="1">
    <citation type="submission" date="2016-05" db="EMBL/GenBank/DDBJ databases">
        <title>Comparative genomics of biotechnologically important yeasts.</title>
        <authorList>
            <consortium name="DOE Joint Genome Institute"/>
            <person name="Riley R."/>
            <person name="Haridas S."/>
            <person name="Wolfe K.H."/>
            <person name="Lopes M.R."/>
            <person name="Hittinger C.T."/>
            <person name="Goker M."/>
            <person name="Salamov A."/>
            <person name="Wisecaver J."/>
            <person name="Long T.M."/>
            <person name="Aerts A.L."/>
            <person name="Barry K."/>
            <person name="Choi C."/>
            <person name="Clum A."/>
            <person name="Coughlan A.Y."/>
            <person name="Deshpande S."/>
            <person name="Douglass A.P."/>
            <person name="Hanson S.J."/>
            <person name="Klenk H.-P."/>
            <person name="Labutti K."/>
            <person name="Lapidus A."/>
            <person name="Lindquist E."/>
            <person name="Lipzen A."/>
            <person name="Meier-Kolthoff J.P."/>
            <person name="Ohm R.A."/>
            <person name="Otillar R.P."/>
            <person name="Pangilinan J."/>
            <person name="Peng Y."/>
            <person name="Rokas A."/>
            <person name="Rosa C.A."/>
            <person name="Scheuner C."/>
            <person name="Sibirny A.A."/>
            <person name="Slot J.C."/>
            <person name="Stielow J.B."/>
            <person name="Sun H."/>
            <person name="Kurtzman C.P."/>
            <person name="Blackwell M."/>
            <person name="Grigoriev I.V."/>
            <person name="Jeffries T.W."/>
        </authorList>
    </citation>
    <scope>NUCLEOTIDE SEQUENCE [LARGE SCALE GENOMIC DNA]</scope>
    <source>
        <strain evidence="2">NRRL Y-17324</strain>
    </source>
</reference>
<dbReference type="OrthoDB" id="4014468at2759"/>
<dbReference type="GeneID" id="30984929"/>
<dbReference type="EMBL" id="KV453911">
    <property type="protein sequence ID" value="ODV80286.1"/>
    <property type="molecule type" value="Genomic_DNA"/>
</dbReference>
<sequence>MSTHKIPYEGIRPNIYQRSNYDFDSQYTGPDDGGMNIMALLEQDRNFEMEIRPRTESLQKLVGTEFDLTIRERLVILCGLSNLRVSFEDAIPGSQIVYESSRLRQMGQTIIKLHLSLQTVFTDESFLSSSGEEVEQDVDFFEKAEEFMIIEFMKKNLVYNNVVPFQGAMRHGPIHSQQKYTDRKKRIRDKTSIGSFYTMVGLLHVKYLDRVLESVIINKIINGSSGLVNIRVEAETR</sequence>
<name>A0A1E4SLA8_9ASCO</name>
<accession>A0A1E4SLA8</accession>
<keyword evidence="2" id="KW-1185">Reference proteome</keyword>
<protein>
    <submittedName>
        <fullName evidence="1">Uncharacterized protein</fullName>
    </submittedName>
</protein>
<organism evidence="1 2">
    <name type="scientific">Suhomyces tanzawaensis NRRL Y-17324</name>
    <dbReference type="NCBI Taxonomy" id="984487"/>
    <lineage>
        <taxon>Eukaryota</taxon>
        <taxon>Fungi</taxon>
        <taxon>Dikarya</taxon>
        <taxon>Ascomycota</taxon>
        <taxon>Saccharomycotina</taxon>
        <taxon>Pichiomycetes</taxon>
        <taxon>Debaryomycetaceae</taxon>
        <taxon>Suhomyces</taxon>
    </lineage>
</organism>
<proteinExistence type="predicted"/>
<evidence type="ECO:0000313" key="2">
    <source>
        <dbReference type="Proteomes" id="UP000094285"/>
    </source>
</evidence>